<dbReference type="InterPro" id="IPR000032">
    <property type="entry name" value="HPr-like"/>
</dbReference>
<comment type="caution">
    <text evidence="2">The sequence shown here is derived from an EMBL/GenBank/DDBJ whole genome shotgun (WGS) entry which is preliminary data.</text>
</comment>
<dbReference type="Pfam" id="PF00381">
    <property type="entry name" value="PTS-HPr"/>
    <property type="match status" value="1"/>
</dbReference>
<keyword evidence="3" id="KW-1185">Reference proteome</keyword>
<dbReference type="RefSeq" id="WP_113806263.1">
    <property type="nucleotide sequence ID" value="NZ_QOCW01000011.1"/>
</dbReference>
<dbReference type="Proteomes" id="UP000253314">
    <property type="component" value="Unassembled WGS sequence"/>
</dbReference>
<evidence type="ECO:0000259" key="1">
    <source>
        <dbReference type="PROSITE" id="PS51350"/>
    </source>
</evidence>
<evidence type="ECO:0000313" key="2">
    <source>
        <dbReference type="EMBL" id="RBW69292.1"/>
    </source>
</evidence>
<dbReference type="PROSITE" id="PS51350">
    <property type="entry name" value="PTS_HPR_DOM"/>
    <property type="match status" value="1"/>
</dbReference>
<feature type="domain" description="HPr" evidence="1">
    <location>
        <begin position="1"/>
        <end position="90"/>
    </location>
</feature>
<organism evidence="2 3">
    <name type="scientific">Bacillus taeanensis</name>
    <dbReference type="NCBI Taxonomy" id="273032"/>
    <lineage>
        <taxon>Bacteria</taxon>
        <taxon>Bacillati</taxon>
        <taxon>Bacillota</taxon>
        <taxon>Bacilli</taxon>
        <taxon>Bacillales</taxon>
        <taxon>Bacillaceae</taxon>
        <taxon>Bacillus</taxon>
    </lineage>
</organism>
<accession>A0A366XT22</accession>
<dbReference type="EMBL" id="QOCW01000011">
    <property type="protein sequence ID" value="RBW69292.1"/>
    <property type="molecule type" value="Genomic_DNA"/>
</dbReference>
<dbReference type="AlphaFoldDB" id="A0A366XT22"/>
<dbReference type="InterPro" id="IPR035895">
    <property type="entry name" value="HPr-like_sf"/>
</dbReference>
<dbReference type="Gene3D" id="3.30.1340.10">
    <property type="entry name" value="HPr-like"/>
    <property type="match status" value="1"/>
</dbReference>
<evidence type="ECO:0000313" key="3">
    <source>
        <dbReference type="Proteomes" id="UP000253314"/>
    </source>
</evidence>
<dbReference type="SUPFAM" id="SSF55594">
    <property type="entry name" value="HPr-like"/>
    <property type="match status" value="1"/>
</dbReference>
<gene>
    <name evidence="2" type="ORF">DS031_11670</name>
</gene>
<name>A0A366XT22_9BACI</name>
<dbReference type="OrthoDB" id="2428896at2"/>
<protein>
    <submittedName>
        <fullName evidence="2">HPr family phosphocarrier protein</fullName>
    </submittedName>
</protein>
<reference evidence="2 3" key="1">
    <citation type="submission" date="2018-07" db="EMBL/GenBank/DDBJ databases">
        <title>Lottiidibacillus patelloidae gen. nov., sp. nov., isolated from the intestinal tract of a marine limpet and the reclassification of B. taeanensis BH030017T, B. algicola KMM 3737T and B. hwajinpoensis SW-72T as genus Lottiidibacillus.</title>
        <authorList>
            <person name="Liu R."/>
            <person name="Huang Z."/>
        </authorList>
    </citation>
    <scope>NUCLEOTIDE SEQUENCE [LARGE SCALE GENOMIC DNA]</scope>
    <source>
        <strain evidence="2 3">BH030017</strain>
    </source>
</reference>
<sequence>MKKEYSKTITVNISETQTIMELSELTQIYQAEIYLKKIVRGSVIEISLKSFLGLITLHLQNGDSIVVRTIGEDSREALEKVESFLTKENE</sequence>
<proteinExistence type="predicted"/>